<dbReference type="Proteomes" id="UP000485058">
    <property type="component" value="Unassembled WGS sequence"/>
</dbReference>
<sequence length="64" mass="7162">MPFYWFELADADWKRIYSPCSLCATLDACPCTFDRYCTYASKRWPRAAVPAEGHGVGVKGGVLL</sequence>
<feature type="non-terminal residue" evidence="1">
    <location>
        <position position="1"/>
    </location>
</feature>
<evidence type="ECO:0000313" key="1">
    <source>
        <dbReference type="EMBL" id="GFH18907.1"/>
    </source>
</evidence>
<proteinExistence type="predicted"/>
<name>A0A699Z8C5_HAELA</name>
<comment type="caution">
    <text evidence="1">The sequence shown here is derived from an EMBL/GenBank/DDBJ whole genome shotgun (WGS) entry which is preliminary data.</text>
</comment>
<feature type="non-terminal residue" evidence="1">
    <location>
        <position position="64"/>
    </location>
</feature>
<gene>
    <name evidence="1" type="ORF">HaLaN_15781</name>
</gene>
<accession>A0A699Z8C5</accession>
<dbReference type="EMBL" id="BLLF01001378">
    <property type="protein sequence ID" value="GFH18907.1"/>
    <property type="molecule type" value="Genomic_DNA"/>
</dbReference>
<protein>
    <submittedName>
        <fullName evidence="1">Uncharacterized protein</fullName>
    </submittedName>
</protein>
<organism evidence="1 2">
    <name type="scientific">Haematococcus lacustris</name>
    <name type="common">Green alga</name>
    <name type="synonym">Haematococcus pluvialis</name>
    <dbReference type="NCBI Taxonomy" id="44745"/>
    <lineage>
        <taxon>Eukaryota</taxon>
        <taxon>Viridiplantae</taxon>
        <taxon>Chlorophyta</taxon>
        <taxon>core chlorophytes</taxon>
        <taxon>Chlorophyceae</taxon>
        <taxon>CS clade</taxon>
        <taxon>Chlamydomonadales</taxon>
        <taxon>Haematococcaceae</taxon>
        <taxon>Haematococcus</taxon>
    </lineage>
</organism>
<reference evidence="1 2" key="1">
    <citation type="submission" date="2020-02" db="EMBL/GenBank/DDBJ databases">
        <title>Draft genome sequence of Haematococcus lacustris strain NIES-144.</title>
        <authorList>
            <person name="Morimoto D."/>
            <person name="Nakagawa S."/>
            <person name="Yoshida T."/>
            <person name="Sawayama S."/>
        </authorList>
    </citation>
    <scope>NUCLEOTIDE SEQUENCE [LARGE SCALE GENOMIC DNA]</scope>
    <source>
        <strain evidence="1 2">NIES-144</strain>
    </source>
</reference>
<evidence type="ECO:0000313" key="2">
    <source>
        <dbReference type="Proteomes" id="UP000485058"/>
    </source>
</evidence>
<dbReference type="AlphaFoldDB" id="A0A699Z8C5"/>
<keyword evidence="2" id="KW-1185">Reference proteome</keyword>